<dbReference type="InterPro" id="IPR036866">
    <property type="entry name" value="RibonucZ/Hydroxyglut_hydro"/>
</dbReference>
<dbReference type="Gene3D" id="2.60.120.10">
    <property type="entry name" value="Jelly Rolls"/>
    <property type="match status" value="2"/>
</dbReference>
<evidence type="ECO:0000313" key="6">
    <source>
        <dbReference type="EMBL" id="CRH06856.1"/>
    </source>
</evidence>
<comment type="similarity">
    <text evidence="1">Belongs to the hemerythrin family.</text>
</comment>
<dbReference type="GO" id="GO:0005344">
    <property type="term" value="F:oxygen carrier activity"/>
    <property type="evidence" value="ECO:0007669"/>
    <property type="project" value="UniProtKB-KW"/>
</dbReference>
<gene>
    <name evidence="6" type="ORF">MAGMO_2704</name>
</gene>
<dbReference type="PANTHER" id="PTHR37164:SF1">
    <property type="entry name" value="BACTERIOHEMERYTHRIN"/>
    <property type="match status" value="1"/>
</dbReference>
<keyword evidence="4" id="KW-0408">Iron</keyword>
<dbReference type="Gene3D" id="1.20.120.50">
    <property type="entry name" value="Hemerythrin-like"/>
    <property type="match status" value="1"/>
</dbReference>
<dbReference type="PROSITE" id="PS00550">
    <property type="entry name" value="HEMERYTHRINS"/>
    <property type="match status" value="1"/>
</dbReference>
<name>A0A1S7LM80_MAGMO</name>
<dbReference type="NCBIfam" id="TIGR02481">
    <property type="entry name" value="hemeryth_dom"/>
    <property type="match status" value="1"/>
</dbReference>
<dbReference type="InterPro" id="IPR000595">
    <property type="entry name" value="cNMP-bd_dom"/>
</dbReference>
<dbReference type="AlphaFoldDB" id="A0A1S7LM80"/>
<dbReference type="SUPFAM" id="SSF51206">
    <property type="entry name" value="cAMP-binding domain-like"/>
    <property type="match status" value="2"/>
</dbReference>
<dbReference type="InterPro" id="IPR012827">
    <property type="entry name" value="Hemerythrin_metal-bd"/>
</dbReference>
<dbReference type="Pfam" id="PF00027">
    <property type="entry name" value="cNMP_binding"/>
    <property type="match status" value="1"/>
</dbReference>
<evidence type="ECO:0000256" key="3">
    <source>
        <dbReference type="ARBA" id="ARBA00022723"/>
    </source>
</evidence>
<dbReference type="InterPro" id="IPR035938">
    <property type="entry name" value="Hemerythrin-like_sf"/>
</dbReference>
<dbReference type="PANTHER" id="PTHR37164">
    <property type="entry name" value="BACTERIOHEMERYTHRIN"/>
    <property type="match status" value="1"/>
</dbReference>
<dbReference type="CDD" id="cd00038">
    <property type="entry name" value="CAP_ED"/>
    <property type="match status" value="2"/>
</dbReference>
<keyword evidence="2" id="KW-0813">Transport</keyword>
<accession>A0A1S7LM80</accession>
<evidence type="ECO:0000256" key="2">
    <source>
        <dbReference type="ARBA" id="ARBA00022621"/>
    </source>
</evidence>
<proteinExistence type="inferred from homology"/>
<organism evidence="6">
    <name type="scientific">Magnetococcus massalia (strain MO-1)</name>
    <dbReference type="NCBI Taxonomy" id="451514"/>
    <lineage>
        <taxon>Bacteria</taxon>
        <taxon>Pseudomonadati</taxon>
        <taxon>Pseudomonadota</taxon>
        <taxon>Magnetococcia</taxon>
        <taxon>Magnetococcales</taxon>
        <taxon>Magnetococcaceae</taxon>
        <taxon>Magnetococcus</taxon>
    </lineage>
</organism>
<evidence type="ECO:0000256" key="4">
    <source>
        <dbReference type="ARBA" id="ARBA00023004"/>
    </source>
</evidence>
<evidence type="ECO:0000256" key="1">
    <source>
        <dbReference type="ARBA" id="ARBA00010587"/>
    </source>
</evidence>
<dbReference type="InterPro" id="IPR018490">
    <property type="entry name" value="cNMP-bd_dom_sf"/>
</dbReference>
<evidence type="ECO:0000259" key="5">
    <source>
        <dbReference type="PROSITE" id="PS50042"/>
    </source>
</evidence>
<dbReference type="SUPFAM" id="SSF47188">
    <property type="entry name" value="Hemerythrin-like"/>
    <property type="match status" value="1"/>
</dbReference>
<dbReference type="PROSITE" id="PS50042">
    <property type="entry name" value="CNMP_BINDING_3"/>
    <property type="match status" value="1"/>
</dbReference>
<dbReference type="SUPFAM" id="SSF56281">
    <property type="entry name" value="Metallo-hydrolase/oxidoreductase"/>
    <property type="match status" value="1"/>
</dbReference>
<reference evidence="6" key="1">
    <citation type="submission" date="2015-04" db="EMBL/GenBank/DDBJ databases">
        <authorList>
            <person name="Syromyatnikov M.Y."/>
            <person name="Popov V.N."/>
        </authorList>
    </citation>
    <scope>NUCLEOTIDE SEQUENCE</scope>
    <source>
        <strain evidence="6">MO-1</strain>
    </source>
</reference>
<dbReference type="Gene3D" id="3.60.15.10">
    <property type="entry name" value="Ribonuclease Z/Hydroxyacylglutathione hydrolase-like"/>
    <property type="match status" value="1"/>
</dbReference>
<dbReference type="Pfam" id="PF01814">
    <property type="entry name" value="Hemerythrin"/>
    <property type="match status" value="1"/>
</dbReference>
<keyword evidence="2" id="KW-0561">Oxygen transport</keyword>
<dbReference type="InterPro" id="IPR012312">
    <property type="entry name" value="Hemerythrin-like"/>
</dbReference>
<dbReference type="InterPro" id="IPR014710">
    <property type="entry name" value="RmlC-like_jellyroll"/>
</dbReference>
<dbReference type="GO" id="GO:0046872">
    <property type="term" value="F:metal ion binding"/>
    <property type="evidence" value="ECO:0007669"/>
    <property type="project" value="UniProtKB-KW"/>
</dbReference>
<keyword evidence="3" id="KW-0479">Metal-binding</keyword>
<dbReference type="Pfam" id="PF23023">
    <property type="entry name" value="Anti-Pycsar_Apyc1"/>
    <property type="match status" value="1"/>
</dbReference>
<feature type="domain" description="Cyclic nucleotide-binding" evidence="5">
    <location>
        <begin position="514"/>
        <end position="592"/>
    </location>
</feature>
<dbReference type="CDD" id="cd12107">
    <property type="entry name" value="Hemerythrin"/>
    <property type="match status" value="1"/>
</dbReference>
<dbReference type="InterPro" id="IPR050669">
    <property type="entry name" value="Hemerythrin"/>
</dbReference>
<dbReference type="InterPro" id="IPR016131">
    <property type="entry name" value="Haemerythrin_Fe_BS"/>
</dbReference>
<dbReference type="EMBL" id="LO017727">
    <property type="protein sequence ID" value="CRH06856.1"/>
    <property type="molecule type" value="Genomic_DNA"/>
</dbReference>
<protein>
    <recommendedName>
        <fullName evidence="5">Cyclic nucleotide-binding domain-containing protein</fullName>
    </recommendedName>
</protein>
<sequence length="871" mass="98644">MDKLQKISVATGITWVEVADADLRILCGCPADSVKHLMKRGLILEREKGGVRYESGPNAILLCDTMLQHGEFSNLAEFPVLQMLYKQGMLIPGHPNNAGQKPLLIGRSQQVNAQMQYIFRGNYGLVSKEEMIQAGLSEAQAEEQMRMKLRFAFGRISPSHQLLDSLAVEEQRVEIRAGVFIERLAENQYRISYQDQQIDVDLALPPEQRYETPYPLGYQMFERQYFAVLHSGEGDGWDVNRPSMSSILMYQGRIYLIDAGPNLYENLSALGIGVDEITGIFHTHAHDDHFSGITTLMRSGHRLKYFAVPHVRSTVAKKLAALLSIEEERFGDYFELHDLQMGSWNCIEGLEVKPIFSPHPVETSIFEFRALWNDGYKSYAHFADIVSLDLLGKMVEEDPTKPGVSQALYAQVKEDYLNPVDLKKLDIGGGMIHGEAEDFRQDRSGKIFLSHTAQSLTTAQKEIGSSAPYGVVDVLIDSKTDYTRSSARTYIKAYFPNVPDFEHETLLNGELLSFNPGSIILKGDAAVDNILLLLQGNVERLISSQDIHSSMDAGSLIGEMAVLKEMPAEATYRATNFVQALRIPASLFMAMVRRYGLLEDLYNTLEARSFLHSTTLFGEGVPFPTLNNLLDNMVSRRYEPGDYLGCRDLSVLNLIESGSVRLMVGSEELERLGPKAYFGEESSVFELPCLYRLEILEPTQVLQIPGELLRKIPIVRWKLFEGYHKRSLAVVHGGNEDEVFLWRDAFSIQIQQMDIHHQKLVEIANSIMEILRNGQDKGSLLKAFGALVAYTHYHFEAEEVVMSQYHYPDLAEHKLKHKALVEQVLDFQRQLESRDDYGEMDFKGFFSGWLIKHILSEDRKYGAFLNDRCIF</sequence>
<dbReference type="NCBIfam" id="NF033749">
    <property type="entry name" value="bact_hemeryth"/>
    <property type="match status" value="1"/>
</dbReference>